<dbReference type="PANTHER" id="PTHR11435:SF1">
    <property type="entry name" value="NADH-UBIQUINONE OXIDOREDUCTASE CHAIN 6"/>
    <property type="match status" value="1"/>
</dbReference>
<gene>
    <name evidence="17" type="primary">ND6</name>
</gene>
<accession>A0A650AET5</accession>
<evidence type="ECO:0000256" key="10">
    <source>
        <dbReference type="ARBA" id="ARBA00022989"/>
    </source>
</evidence>
<evidence type="ECO:0000256" key="14">
    <source>
        <dbReference type="ARBA" id="ARBA00049551"/>
    </source>
</evidence>
<feature type="transmembrane region" description="Helical" evidence="15">
    <location>
        <begin position="152"/>
        <end position="172"/>
    </location>
</feature>
<dbReference type="InterPro" id="IPR001457">
    <property type="entry name" value="NADH_UbQ/plastoQ_OxRdtase_su6"/>
</dbReference>
<reference evidence="17" key="1">
    <citation type="journal article" date="2020" name="Genet. Mol. Biol.">
        <title>Complete mitochondrial genome of the Florida manatee (Trichechus manatus latirostris, Sirenia).</title>
        <authorList>
            <person name="Vilaca S.T."/>
            <person name="Santos F.R."/>
        </authorList>
    </citation>
    <scope>NUCLEOTIDE SEQUENCE</scope>
    <source>
        <strain evidence="17">Lorelei</strain>
    </source>
</reference>
<evidence type="ECO:0000256" key="7">
    <source>
        <dbReference type="ARBA" id="ARBA00022692"/>
    </source>
</evidence>
<keyword evidence="5 15" id="KW-0813">Transport</keyword>
<evidence type="ECO:0000256" key="11">
    <source>
        <dbReference type="ARBA" id="ARBA00023027"/>
    </source>
</evidence>
<keyword evidence="13 15" id="KW-0472">Membrane</keyword>
<evidence type="ECO:0000256" key="12">
    <source>
        <dbReference type="ARBA" id="ARBA00023128"/>
    </source>
</evidence>
<keyword evidence="8 15" id="KW-1278">Translocase</keyword>
<dbReference type="Pfam" id="PF00499">
    <property type="entry name" value="Oxidored_q3"/>
    <property type="match status" value="1"/>
</dbReference>
<evidence type="ECO:0000313" key="17">
    <source>
        <dbReference type="EMBL" id="QGN66510.1"/>
    </source>
</evidence>
<dbReference type="Gene3D" id="1.20.120.1200">
    <property type="entry name" value="NADH-ubiquinone/plastoquinone oxidoreductase chain 6, subunit NuoJ"/>
    <property type="match status" value="1"/>
</dbReference>
<evidence type="ECO:0000256" key="6">
    <source>
        <dbReference type="ARBA" id="ARBA00022660"/>
    </source>
</evidence>
<dbReference type="EMBL" id="MN105083">
    <property type="protein sequence ID" value="QGN66510.1"/>
    <property type="molecule type" value="Genomic_DNA"/>
</dbReference>
<keyword evidence="7 15" id="KW-0812">Transmembrane</keyword>
<sequence length="175" mass="18742">MMYVVFMMSVLFVVGFIGFSSKPSPIYGGLGLIVSGGVGCGVVVSLGGSFLGLMVFLVYLGGMMVVFGYTTAMATDEYPETWGSNVVVLGALITGLLMEGVVVVYLFSGGGCELVGLDLGSLENWMVFGEEGSEYIREDYVGGSSLYDRGCWLMLMSGWMLFISVFVVIEITRGR</sequence>
<comment type="similarity">
    <text evidence="2 15">Belongs to the complex I subunit 6 family.</text>
</comment>
<evidence type="ECO:0000256" key="8">
    <source>
        <dbReference type="ARBA" id="ARBA00022967"/>
    </source>
</evidence>
<comment type="function">
    <text evidence="15">Core subunit of the mitochondrial membrane respiratory chain NADH dehydrogenase (Complex I) which catalyzes electron transfer from NADH through the respiratory chain, using ubiquinone as an electron acceptor. Essential for the catalytic activity and assembly of complex I.</text>
</comment>
<keyword evidence="15" id="KW-0830">Ubiquinone</keyword>
<feature type="signal peptide" evidence="16">
    <location>
        <begin position="1"/>
        <end position="15"/>
    </location>
</feature>
<comment type="catalytic activity">
    <reaction evidence="14 15">
        <text>a ubiquinone + NADH + 5 H(+)(in) = a ubiquinol + NAD(+) + 4 H(+)(out)</text>
        <dbReference type="Rhea" id="RHEA:29091"/>
        <dbReference type="Rhea" id="RHEA-COMP:9565"/>
        <dbReference type="Rhea" id="RHEA-COMP:9566"/>
        <dbReference type="ChEBI" id="CHEBI:15378"/>
        <dbReference type="ChEBI" id="CHEBI:16389"/>
        <dbReference type="ChEBI" id="CHEBI:17976"/>
        <dbReference type="ChEBI" id="CHEBI:57540"/>
        <dbReference type="ChEBI" id="CHEBI:57945"/>
        <dbReference type="EC" id="7.1.1.2"/>
    </reaction>
</comment>
<feature type="transmembrane region" description="Helical" evidence="15">
    <location>
        <begin position="86"/>
        <end position="107"/>
    </location>
</feature>
<keyword evidence="6 15" id="KW-0679">Respiratory chain</keyword>
<evidence type="ECO:0000256" key="4">
    <source>
        <dbReference type="ARBA" id="ARBA00021095"/>
    </source>
</evidence>
<evidence type="ECO:0000256" key="1">
    <source>
        <dbReference type="ARBA" id="ARBA00004225"/>
    </source>
</evidence>
<name>A0A650AET5_TRIMA</name>
<dbReference type="PANTHER" id="PTHR11435">
    <property type="entry name" value="NADH UBIQUINONE OXIDOREDUCTASE SUBUNIT ND6"/>
    <property type="match status" value="1"/>
</dbReference>
<evidence type="ECO:0000256" key="5">
    <source>
        <dbReference type="ARBA" id="ARBA00022448"/>
    </source>
</evidence>
<dbReference type="AlphaFoldDB" id="A0A650AET5"/>
<feature type="chain" id="PRO_5025007149" description="NADH-ubiquinone oxidoreductase chain 6" evidence="16">
    <location>
        <begin position="16"/>
        <end position="175"/>
    </location>
</feature>
<keyword evidence="12 15" id="KW-0496">Mitochondrion</keyword>
<dbReference type="EC" id="7.1.1.2" evidence="3 15"/>
<keyword evidence="16" id="KW-0732">Signal</keyword>
<evidence type="ECO:0000256" key="3">
    <source>
        <dbReference type="ARBA" id="ARBA00012944"/>
    </source>
</evidence>
<evidence type="ECO:0000256" key="13">
    <source>
        <dbReference type="ARBA" id="ARBA00023136"/>
    </source>
</evidence>
<dbReference type="GO" id="GO:0031966">
    <property type="term" value="C:mitochondrial membrane"/>
    <property type="evidence" value="ECO:0007669"/>
    <property type="project" value="UniProtKB-SubCell"/>
</dbReference>
<protein>
    <recommendedName>
        <fullName evidence="4 15">NADH-ubiquinone oxidoreductase chain 6</fullName>
        <ecNumber evidence="3 15">7.1.1.2</ecNumber>
    </recommendedName>
</protein>
<dbReference type="OrthoDB" id="9837654at2759"/>
<comment type="subcellular location">
    <subcellularLocation>
        <location evidence="1 15">Mitochondrion membrane</location>
        <topology evidence="1 15">Multi-pass membrane protein</topology>
    </subcellularLocation>
</comment>
<dbReference type="InterPro" id="IPR042106">
    <property type="entry name" value="Nuo/plastoQ_OxRdtase_6_NuoJ"/>
</dbReference>
<proteinExistence type="inferred from homology"/>
<evidence type="ECO:0000256" key="9">
    <source>
        <dbReference type="ARBA" id="ARBA00022982"/>
    </source>
</evidence>
<evidence type="ECO:0000256" key="16">
    <source>
        <dbReference type="SAM" id="SignalP"/>
    </source>
</evidence>
<organism evidence="17">
    <name type="scientific">Trichechus manatus latirostris</name>
    <name type="common">Florida manatee</name>
    <dbReference type="NCBI Taxonomy" id="127582"/>
    <lineage>
        <taxon>Eukaryota</taxon>
        <taxon>Metazoa</taxon>
        <taxon>Chordata</taxon>
        <taxon>Craniata</taxon>
        <taxon>Vertebrata</taxon>
        <taxon>Euteleostomi</taxon>
        <taxon>Mammalia</taxon>
        <taxon>Eutheria</taxon>
        <taxon>Afrotheria</taxon>
        <taxon>Sirenia</taxon>
        <taxon>Trichechidae</taxon>
        <taxon>Trichechus</taxon>
    </lineage>
</organism>
<dbReference type="GO" id="GO:0008137">
    <property type="term" value="F:NADH dehydrogenase (ubiquinone) activity"/>
    <property type="evidence" value="ECO:0007669"/>
    <property type="project" value="UniProtKB-UniRule"/>
</dbReference>
<evidence type="ECO:0000256" key="2">
    <source>
        <dbReference type="ARBA" id="ARBA00005698"/>
    </source>
</evidence>
<keyword evidence="9 15" id="KW-0249">Electron transport</keyword>
<feature type="transmembrane region" description="Helical" evidence="15">
    <location>
        <begin position="52"/>
        <end position="74"/>
    </location>
</feature>
<geneLocation type="mitochondrion" evidence="17"/>
<keyword evidence="10 15" id="KW-1133">Transmembrane helix</keyword>
<evidence type="ECO:0000256" key="15">
    <source>
        <dbReference type="RuleBase" id="RU004430"/>
    </source>
</evidence>
<dbReference type="InterPro" id="IPR050269">
    <property type="entry name" value="ComplexI_Subunit6"/>
</dbReference>
<keyword evidence="11 15" id="KW-0520">NAD</keyword>